<dbReference type="AlphaFoldDB" id="A0A3R9R0G5"/>
<dbReference type="Pfam" id="PF00004">
    <property type="entry name" value="AAA"/>
    <property type="match status" value="1"/>
</dbReference>
<reference evidence="2 3" key="1">
    <citation type="submission" date="2018-10" db="EMBL/GenBank/DDBJ databases">
        <title>Co-occurring genomic capacity for anaerobic methane metabolism and dissimilatory sulfite reduction discovered in the Korarchaeota.</title>
        <authorList>
            <person name="Mckay L.J."/>
            <person name="Dlakic M."/>
            <person name="Fields M.W."/>
            <person name="Delmont T.O."/>
            <person name="Eren A.M."/>
            <person name="Jay Z.J."/>
            <person name="Klingelsmith K.B."/>
            <person name="Rusch D.B."/>
            <person name="Inskeep W.P."/>
        </authorList>
    </citation>
    <scope>NUCLEOTIDE SEQUENCE [LARGE SCALE GENOMIC DNA]</scope>
    <source>
        <strain evidence="2 3">MDKW</strain>
    </source>
</reference>
<accession>A0A3R9R0G5</accession>
<dbReference type="CDD" id="cd00009">
    <property type="entry name" value="AAA"/>
    <property type="match status" value="1"/>
</dbReference>
<keyword evidence="2" id="KW-0067">ATP-binding</keyword>
<evidence type="ECO:0000313" key="2">
    <source>
        <dbReference type="EMBL" id="RSN78054.1"/>
    </source>
</evidence>
<keyword evidence="3" id="KW-1185">Reference proteome</keyword>
<evidence type="ECO:0000259" key="1">
    <source>
        <dbReference type="SMART" id="SM00382"/>
    </source>
</evidence>
<dbReference type="Gene3D" id="3.40.50.300">
    <property type="entry name" value="P-loop containing nucleotide triphosphate hydrolases"/>
    <property type="match status" value="1"/>
</dbReference>
<dbReference type="EMBL" id="RCOS01000025">
    <property type="protein sequence ID" value="RSN78054.1"/>
    <property type="molecule type" value="Genomic_DNA"/>
</dbReference>
<sequence>MELLSEIEEKASNLREFSGQILKMWESGKPVKDIELEKIRGLLIDPEAMELIIEDISKTIEEYDYTGIYCIVGEAGSGKSQIALFALKELKKTRPDVEPHYIRIESRDDIDKIGNLLENLRGRNVIFIDEMDSLLGSLSEEERKKVVEKLGSILILHAEEPKDNKRIAVILLLNRRSYNAIEKYDQRLWRRIKKFRLGIPTDYERLPPEKLLPLMKGILALIYSAEKDIFPKDHASDVLAMLLEWGRFFRERVTGFDSVGTCVKSLLSEYMVILRNLRKDFMPLDKTEEGDKIEEVLKGLISRYIGKMRFEVEKKQYIAEIMKMEGPGPDLCYDIYPGVIASGRPVKKVNIEIKCGYYSSLKARKDQLIKYGQSGPLLIIWISKEEPEHIEDLINEIEKEIQNPIDYISIPYELMRPAIYLSDPFGFLVDLRIKEDLEAKIQNSLRYIEISSGVPEKAMPKVEDLPKKCKEIAEKLVQKLKPDEKDGKQIKVGITKSRLSEIAGAMGIQIDEKESESIAMEMLSELERQGFFGRETAGSKIFRSRLQAWKTRRDEGIELAAKVFVSRLKMTS</sequence>
<feature type="domain" description="AAA+ ATPase" evidence="1">
    <location>
        <begin position="65"/>
        <end position="182"/>
    </location>
</feature>
<dbReference type="GO" id="GO:0005524">
    <property type="term" value="F:ATP binding"/>
    <property type="evidence" value="ECO:0007669"/>
    <property type="project" value="UniProtKB-KW"/>
</dbReference>
<dbReference type="SMART" id="SM00382">
    <property type="entry name" value="AAA"/>
    <property type="match status" value="1"/>
</dbReference>
<dbReference type="InterPro" id="IPR003593">
    <property type="entry name" value="AAA+_ATPase"/>
</dbReference>
<gene>
    <name evidence="2" type="ORF">D6D85_01540</name>
</gene>
<dbReference type="SUPFAM" id="SSF52540">
    <property type="entry name" value="P-loop containing nucleoside triphosphate hydrolases"/>
    <property type="match status" value="1"/>
</dbReference>
<protein>
    <submittedName>
        <fullName evidence="2">ATP-binding protein</fullName>
    </submittedName>
</protein>
<dbReference type="GO" id="GO:0016887">
    <property type="term" value="F:ATP hydrolysis activity"/>
    <property type="evidence" value="ECO:0007669"/>
    <property type="project" value="InterPro"/>
</dbReference>
<organism evidence="2 3">
    <name type="scientific">Candidatus Methanodesulfokora washburnensis</name>
    <dbReference type="NCBI Taxonomy" id="2478471"/>
    <lineage>
        <taxon>Archaea</taxon>
        <taxon>Thermoproteota</taxon>
        <taxon>Candidatus Korarchaeia</taxon>
        <taxon>Candidatus Korarchaeia incertae sedis</taxon>
        <taxon>Candidatus Methanodesulfokora</taxon>
    </lineage>
</organism>
<dbReference type="RefSeq" id="WP_125670306.1">
    <property type="nucleotide sequence ID" value="NZ_RCOS01000025.1"/>
</dbReference>
<evidence type="ECO:0000313" key="3">
    <source>
        <dbReference type="Proteomes" id="UP000277582"/>
    </source>
</evidence>
<dbReference type="InterPro" id="IPR027417">
    <property type="entry name" value="P-loop_NTPase"/>
</dbReference>
<dbReference type="Proteomes" id="UP000277582">
    <property type="component" value="Unassembled WGS sequence"/>
</dbReference>
<comment type="caution">
    <text evidence="2">The sequence shown here is derived from an EMBL/GenBank/DDBJ whole genome shotgun (WGS) entry which is preliminary data.</text>
</comment>
<proteinExistence type="predicted"/>
<keyword evidence="2" id="KW-0547">Nucleotide-binding</keyword>
<dbReference type="InterPro" id="IPR003959">
    <property type="entry name" value="ATPase_AAA_core"/>
</dbReference>
<name>A0A3R9R0G5_9CREN</name>